<dbReference type="STRING" id="1798680.A3J66_02800"/>
<dbReference type="Proteomes" id="UP000176282">
    <property type="component" value="Unassembled WGS sequence"/>
</dbReference>
<organism evidence="1 2">
    <name type="scientific">Candidatus Magasanikbacteria bacterium RIFCSPHIGHO2_02_FULL_47_14</name>
    <dbReference type="NCBI Taxonomy" id="1798680"/>
    <lineage>
        <taxon>Bacteria</taxon>
        <taxon>Candidatus Magasanikiibacteriota</taxon>
    </lineage>
</organism>
<feature type="non-terminal residue" evidence="1">
    <location>
        <position position="1"/>
    </location>
</feature>
<reference evidence="1 2" key="1">
    <citation type="journal article" date="2016" name="Nat. Commun.">
        <title>Thousands of microbial genomes shed light on interconnected biogeochemical processes in an aquifer system.</title>
        <authorList>
            <person name="Anantharaman K."/>
            <person name="Brown C.T."/>
            <person name="Hug L.A."/>
            <person name="Sharon I."/>
            <person name="Castelle C.J."/>
            <person name="Probst A.J."/>
            <person name="Thomas B.C."/>
            <person name="Singh A."/>
            <person name="Wilkins M.J."/>
            <person name="Karaoz U."/>
            <person name="Brodie E.L."/>
            <person name="Williams K.H."/>
            <person name="Hubbard S.S."/>
            <person name="Banfield J.F."/>
        </authorList>
    </citation>
    <scope>NUCLEOTIDE SEQUENCE [LARGE SCALE GENOMIC DNA]</scope>
</reference>
<accession>A0A1F6M836</accession>
<protein>
    <submittedName>
        <fullName evidence="1">Uncharacterized protein</fullName>
    </submittedName>
</protein>
<dbReference type="EMBL" id="MFQB01000024">
    <property type="protein sequence ID" value="OGH67799.1"/>
    <property type="molecule type" value="Genomic_DNA"/>
</dbReference>
<evidence type="ECO:0000313" key="1">
    <source>
        <dbReference type="EMBL" id="OGH67799.1"/>
    </source>
</evidence>
<evidence type="ECO:0000313" key="2">
    <source>
        <dbReference type="Proteomes" id="UP000176282"/>
    </source>
</evidence>
<dbReference type="AlphaFoldDB" id="A0A1F6M836"/>
<sequence>GTSDANDAVTLVGQGFVQQPAPTPTPVQCALTAGKAYKEAGSKAIWYITSQCTKRPFNNPRVFFTYFSSWNDVLTTTKEMLAKVPTDGLGFMPWGPSYDPQYGALVKIVNDPKVYLLLGTKRHWITSEGVFTALKYAWTWIEDVSQELLDKYESAGEITSTTEHPAYTLIKYKNSNKVYRLEPDASNPGRVVRRHVKDEATFESLDYRWDRIVTVDEAEQYTDGDQIDYSKKIYIRAR</sequence>
<gene>
    <name evidence="1" type="ORF">A3J66_02800</name>
</gene>
<proteinExistence type="predicted"/>
<comment type="caution">
    <text evidence="1">The sequence shown here is derived from an EMBL/GenBank/DDBJ whole genome shotgun (WGS) entry which is preliminary data.</text>
</comment>
<name>A0A1F6M836_9BACT</name>